<evidence type="ECO:0000313" key="2">
    <source>
        <dbReference type="Proteomes" id="UP000229317"/>
    </source>
</evidence>
<sequence>MHIHFGEPLIVDGDYFQKLVGGKTGVALIGDFWAFDVDNPTEADDITGRKVGEVIVISTKLTTIAGFNSYDLRDIKSLGFRSKEETTRTLNHRYGKNVRWVTITKFLVLSKQIHRLPGKEKEAKDG</sequence>
<reference evidence="1 2" key="1">
    <citation type="submission" date="2017-09" db="EMBL/GenBank/DDBJ databases">
        <title>Depth-based differentiation of microbial function through sediment-hosted aquifers and enrichment of novel symbionts in the deep terrestrial subsurface.</title>
        <authorList>
            <person name="Probst A.J."/>
            <person name="Ladd B."/>
            <person name="Jarett J.K."/>
            <person name="Geller-Mcgrath D.E."/>
            <person name="Sieber C.M."/>
            <person name="Emerson J.B."/>
            <person name="Anantharaman K."/>
            <person name="Thomas B.C."/>
            <person name="Malmstrom R."/>
            <person name="Stieglmeier M."/>
            <person name="Klingl A."/>
            <person name="Woyke T."/>
            <person name="Ryan C.M."/>
            <person name="Banfield J.F."/>
        </authorList>
    </citation>
    <scope>NUCLEOTIDE SEQUENCE [LARGE SCALE GENOMIC DNA]</scope>
    <source>
        <strain evidence="1">CG11_big_fil_rev_8_21_14_0_20_40_15</strain>
    </source>
</reference>
<name>A0A2H0KW35_9BACT</name>
<evidence type="ECO:0000313" key="1">
    <source>
        <dbReference type="EMBL" id="PIQ75515.1"/>
    </source>
</evidence>
<dbReference type="AlphaFoldDB" id="A0A2H0KW35"/>
<dbReference type="EMBL" id="PCVO01000012">
    <property type="protein sequence ID" value="PIQ75515.1"/>
    <property type="molecule type" value="Genomic_DNA"/>
</dbReference>
<comment type="caution">
    <text evidence="1">The sequence shown here is derived from an EMBL/GenBank/DDBJ whole genome shotgun (WGS) entry which is preliminary data.</text>
</comment>
<gene>
    <name evidence="1" type="ORF">COV84_00835</name>
</gene>
<dbReference type="Proteomes" id="UP000229317">
    <property type="component" value="Unassembled WGS sequence"/>
</dbReference>
<organism evidence="1 2">
    <name type="scientific">Candidatus Portnoybacteria bacterium CG11_big_fil_rev_8_21_14_0_20_40_15</name>
    <dbReference type="NCBI Taxonomy" id="1974817"/>
    <lineage>
        <taxon>Bacteria</taxon>
        <taxon>Candidatus Portnoyibacteriota</taxon>
    </lineage>
</organism>
<proteinExistence type="predicted"/>
<protein>
    <recommendedName>
        <fullName evidence="3">ASCH domain-containing protein</fullName>
    </recommendedName>
</protein>
<accession>A0A2H0KW35</accession>
<evidence type="ECO:0008006" key="3">
    <source>
        <dbReference type="Google" id="ProtNLM"/>
    </source>
</evidence>